<comment type="caution">
    <text evidence="1">The sequence shown here is derived from an EMBL/GenBank/DDBJ whole genome shotgun (WGS) entry which is preliminary data.</text>
</comment>
<organism evidence="1 2">
    <name type="scientific">Enterococcus casseliflavus</name>
    <name type="common">Enterococcus flavescens</name>
    <dbReference type="NCBI Taxonomy" id="37734"/>
    <lineage>
        <taxon>Bacteria</taxon>
        <taxon>Bacillati</taxon>
        <taxon>Bacillota</taxon>
        <taxon>Bacilli</taxon>
        <taxon>Lactobacillales</taxon>
        <taxon>Enterococcaceae</taxon>
        <taxon>Enterococcus</taxon>
    </lineage>
</organism>
<evidence type="ECO:0000313" key="1">
    <source>
        <dbReference type="EMBL" id="RHK04943.1"/>
    </source>
</evidence>
<name>A0A415EPB3_ENTCA</name>
<gene>
    <name evidence="1" type="ORF">DW084_15120</name>
</gene>
<proteinExistence type="predicted"/>
<evidence type="ECO:0000313" key="2">
    <source>
        <dbReference type="Proteomes" id="UP000286288"/>
    </source>
</evidence>
<dbReference type="Proteomes" id="UP000286288">
    <property type="component" value="Unassembled WGS sequence"/>
</dbReference>
<dbReference type="EMBL" id="QRMZ01000023">
    <property type="protein sequence ID" value="RHK04943.1"/>
    <property type="molecule type" value="Genomic_DNA"/>
</dbReference>
<protein>
    <submittedName>
        <fullName evidence="1">Uncharacterized protein</fullName>
    </submittedName>
</protein>
<dbReference type="AlphaFoldDB" id="A0A415EPB3"/>
<reference evidence="1 2" key="1">
    <citation type="submission" date="2018-08" db="EMBL/GenBank/DDBJ databases">
        <title>A genome reference for cultivated species of the human gut microbiota.</title>
        <authorList>
            <person name="Zou Y."/>
            <person name="Xue W."/>
            <person name="Luo G."/>
        </authorList>
    </citation>
    <scope>NUCLEOTIDE SEQUENCE [LARGE SCALE GENOMIC DNA]</scope>
    <source>
        <strain evidence="1 2">AF48-16</strain>
    </source>
</reference>
<sequence length="66" mass="7968">FYLPETALKHLPLDALKATMPDVHFGYLHRTRKYTWVNLKKEGKKLRVYFMNTQKLVEQQFITNQE</sequence>
<feature type="non-terminal residue" evidence="1">
    <location>
        <position position="1"/>
    </location>
</feature>
<accession>A0A415EPB3</accession>